<evidence type="ECO:0000313" key="2">
    <source>
        <dbReference type="EMBL" id="KAL3785440.1"/>
    </source>
</evidence>
<name>A0ABD3PBB7_9STRA</name>
<reference evidence="2 3" key="1">
    <citation type="submission" date="2024-10" db="EMBL/GenBank/DDBJ databases">
        <title>Updated reference genomes for cyclostephanoid diatoms.</title>
        <authorList>
            <person name="Roberts W.R."/>
            <person name="Alverson A.J."/>
        </authorList>
    </citation>
    <scope>NUCLEOTIDE SEQUENCE [LARGE SCALE GENOMIC DNA]</scope>
    <source>
        <strain evidence="2 3">AJA276-08</strain>
    </source>
</reference>
<keyword evidence="1" id="KW-1133">Transmembrane helix</keyword>
<dbReference type="Proteomes" id="UP001530315">
    <property type="component" value="Unassembled WGS sequence"/>
</dbReference>
<proteinExistence type="predicted"/>
<keyword evidence="1" id="KW-0472">Membrane</keyword>
<dbReference type="EMBL" id="JALLAZ020000889">
    <property type="protein sequence ID" value="KAL3785440.1"/>
    <property type="molecule type" value="Genomic_DNA"/>
</dbReference>
<feature type="transmembrane region" description="Helical" evidence="1">
    <location>
        <begin position="28"/>
        <end position="49"/>
    </location>
</feature>
<accession>A0ABD3PBB7</accession>
<organism evidence="2 3">
    <name type="scientific">Stephanodiscus triporus</name>
    <dbReference type="NCBI Taxonomy" id="2934178"/>
    <lineage>
        <taxon>Eukaryota</taxon>
        <taxon>Sar</taxon>
        <taxon>Stramenopiles</taxon>
        <taxon>Ochrophyta</taxon>
        <taxon>Bacillariophyta</taxon>
        <taxon>Coscinodiscophyceae</taxon>
        <taxon>Thalassiosirophycidae</taxon>
        <taxon>Stephanodiscales</taxon>
        <taxon>Stephanodiscaceae</taxon>
        <taxon>Stephanodiscus</taxon>
    </lineage>
</organism>
<evidence type="ECO:0000256" key="1">
    <source>
        <dbReference type="SAM" id="Phobius"/>
    </source>
</evidence>
<keyword evidence="1" id="KW-0812">Transmembrane</keyword>
<sequence>MDEIACWHLQLRVTQPTEGTVPAKLFEVFFVIIFVIHFIITIIIFVNILTKLIPKIGFGASIGCREREENAQDFLIEVVLDVE</sequence>
<keyword evidence="3" id="KW-1185">Reference proteome</keyword>
<dbReference type="AlphaFoldDB" id="A0ABD3PBB7"/>
<gene>
    <name evidence="2" type="ORF">ACHAW5_010920</name>
</gene>
<comment type="caution">
    <text evidence="2">The sequence shown here is derived from an EMBL/GenBank/DDBJ whole genome shotgun (WGS) entry which is preliminary data.</text>
</comment>
<protein>
    <submittedName>
        <fullName evidence="2">Uncharacterized protein</fullName>
    </submittedName>
</protein>
<evidence type="ECO:0000313" key="3">
    <source>
        <dbReference type="Proteomes" id="UP001530315"/>
    </source>
</evidence>